<feature type="domain" description="Endonuclease/exonuclease/phosphatase" evidence="1">
    <location>
        <begin position="6"/>
        <end position="238"/>
    </location>
</feature>
<proteinExistence type="predicted"/>
<reference evidence="3" key="1">
    <citation type="submission" date="2015-01" db="EMBL/GenBank/DDBJ databases">
        <authorList>
            <person name="Manzoor Shahid"/>
            <person name="Zubair Saima"/>
        </authorList>
    </citation>
    <scope>NUCLEOTIDE SEQUENCE [LARGE SCALE GENOMIC DNA]</scope>
    <source>
        <strain evidence="3">Sp3</strain>
    </source>
</reference>
<keyword evidence="2" id="KW-0540">Nuclease</keyword>
<dbReference type="Pfam" id="PF03372">
    <property type="entry name" value="Exo_endo_phos"/>
    <property type="match status" value="1"/>
</dbReference>
<dbReference type="RefSeq" id="WP_044665526.1">
    <property type="nucleotide sequence ID" value="NZ_CDRZ01000251.1"/>
</dbReference>
<dbReference type="SUPFAM" id="SSF56219">
    <property type="entry name" value="DNase I-like"/>
    <property type="match status" value="1"/>
</dbReference>
<protein>
    <submittedName>
        <fullName evidence="2">Putative Endonuclease/exonuclease/phosphatase</fullName>
    </submittedName>
</protein>
<dbReference type="EMBL" id="CDRZ01000251">
    <property type="protein sequence ID" value="CEO89615.1"/>
    <property type="molecule type" value="Genomic_DNA"/>
</dbReference>
<dbReference type="GO" id="GO:0016020">
    <property type="term" value="C:membrane"/>
    <property type="evidence" value="ECO:0007669"/>
    <property type="project" value="GOC"/>
</dbReference>
<keyword evidence="3" id="KW-1185">Reference proteome</keyword>
<name>A0A0B7MHR8_9FIRM</name>
<organism evidence="2 3">
    <name type="scientific">Syntrophaceticus schinkii</name>
    <dbReference type="NCBI Taxonomy" id="499207"/>
    <lineage>
        <taxon>Bacteria</taxon>
        <taxon>Bacillati</taxon>
        <taxon>Bacillota</taxon>
        <taxon>Clostridia</taxon>
        <taxon>Thermoanaerobacterales</taxon>
        <taxon>Thermoanaerobacterales Family III. Incertae Sedis</taxon>
        <taxon>Syntrophaceticus</taxon>
    </lineage>
</organism>
<sequence>MKLRVGTWNIKGGRGAKGFPLLLNKRNLDEIAEEICRADLHVVLLQEVDVKNLRCCWVHQPRYLAGKLEEYTGEKWNYLFARAFPLLGGSYGNAVLAVYPLEEVLSLSLKFPGQKVEERVFLFAHLFPPDISPLGIGCFHLSVKSESQRVQEAKKIKAALAKLFSIPPLVLGGDLNGKRGSAAFQELITDHFPMEELGPSEGDSFAAPSYRARIDFLFGKKVAPLASGIIDAGEVSDHHLVWAECEI</sequence>
<keyword evidence="2" id="KW-0378">Hydrolase</keyword>
<dbReference type="GO" id="GO:0004527">
    <property type="term" value="F:exonuclease activity"/>
    <property type="evidence" value="ECO:0007669"/>
    <property type="project" value="UniProtKB-KW"/>
</dbReference>
<keyword evidence="2" id="KW-0255">Endonuclease</keyword>
<dbReference type="AlphaFoldDB" id="A0A0B7MHR8"/>
<dbReference type="GO" id="GO:0004519">
    <property type="term" value="F:endonuclease activity"/>
    <property type="evidence" value="ECO:0007669"/>
    <property type="project" value="UniProtKB-KW"/>
</dbReference>
<accession>A0A0B7MHR8</accession>
<dbReference type="PANTHER" id="PTHR14859">
    <property type="entry name" value="CALCOFLUOR WHITE HYPERSENSITIVE PROTEIN PRECURSOR"/>
    <property type="match status" value="1"/>
</dbReference>
<dbReference type="InterPro" id="IPR051916">
    <property type="entry name" value="GPI-anchor_lipid_remodeler"/>
</dbReference>
<dbReference type="InterPro" id="IPR036691">
    <property type="entry name" value="Endo/exonu/phosph_ase_sf"/>
</dbReference>
<dbReference type="PANTHER" id="PTHR14859:SF15">
    <property type="entry name" value="ENDONUCLEASE_EXONUCLEASE_PHOSPHATASE DOMAIN-CONTAINING PROTEIN"/>
    <property type="match status" value="1"/>
</dbReference>
<evidence type="ECO:0000313" key="3">
    <source>
        <dbReference type="Proteomes" id="UP000046155"/>
    </source>
</evidence>
<dbReference type="OrthoDB" id="9793162at2"/>
<gene>
    <name evidence="2" type="ORF">SSCH_530003</name>
</gene>
<evidence type="ECO:0000259" key="1">
    <source>
        <dbReference type="Pfam" id="PF03372"/>
    </source>
</evidence>
<dbReference type="Proteomes" id="UP000046155">
    <property type="component" value="Unassembled WGS sequence"/>
</dbReference>
<keyword evidence="2" id="KW-0269">Exonuclease</keyword>
<dbReference type="Gene3D" id="3.60.10.10">
    <property type="entry name" value="Endonuclease/exonuclease/phosphatase"/>
    <property type="match status" value="1"/>
</dbReference>
<dbReference type="InterPro" id="IPR005135">
    <property type="entry name" value="Endo/exonuclease/phosphatase"/>
</dbReference>
<evidence type="ECO:0000313" key="2">
    <source>
        <dbReference type="EMBL" id="CEO89615.1"/>
    </source>
</evidence>
<dbReference type="GO" id="GO:0006506">
    <property type="term" value="P:GPI anchor biosynthetic process"/>
    <property type="evidence" value="ECO:0007669"/>
    <property type="project" value="TreeGrafter"/>
</dbReference>